<dbReference type="GO" id="GO:0005886">
    <property type="term" value="C:plasma membrane"/>
    <property type="evidence" value="ECO:0007669"/>
    <property type="project" value="UniProtKB-SubCell"/>
</dbReference>
<dbReference type="PANTHER" id="PTHR30462:SF3">
    <property type="entry name" value="INTERMEMBRANE TRANSPORT PROTEIN PQIA"/>
    <property type="match status" value="1"/>
</dbReference>
<gene>
    <name evidence="8" type="ORF">G7Y82_15200</name>
</gene>
<keyword evidence="6 7" id="KW-0472">Membrane</keyword>
<evidence type="ECO:0000256" key="4">
    <source>
        <dbReference type="ARBA" id="ARBA00022692"/>
    </source>
</evidence>
<accession>A0A970B798</accession>
<dbReference type="InterPro" id="IPR051800">
    <property type="entry name" value="PqiA-PqiB_transport"/>
</dbReference>
<evidence type="ECO:0000256" key="3">
    <source>
        <dbReference type="ARBA" id="ARBA00022519"/>
    </source>
</evidence>
<keyword evidence="5 7" id="KW-1133">Transmembrane helix</keyword>
<dbReference type="InterPro" id="IPR007498">
    <property type="entry name" value="PqiA-like"/>
</dbReference>
<feature type="transmembrane region" description="Helical" evidence="7">
    <location>
        <begin position="175"/>
        <end position="194"/>
    </location>
</feature>
<evidence type="ECO:0000256" key="6">
    <source>
        <dbReference type="ARBA" id="ARBA00023136"/>
    </source>
</evidence>
<comment type="caution">
    <text evidence="8">The sequence shown here is derived from an EMBL/GenBank/DDBJ whole genome shotgun (WGS) entry which is preliminary data.</text>
</comment>
<dbReference type="PANTHER" id="PTHR30462">
    <property type="entry name" value="INTERMEMBRANE TRANSPORT PROTEIN PQIB-RELATED"/>
    <property type="match status" value="1"/>
</dbReference>
<evidence type="ECO:0000313" key="9">
    <source>
        <dbReference type="Proteomes" id="UP000653472"/>
    </source>
</evidence>
<feature type="transmembrane region" description="Helical" evidence="7">
    <location>
        <begin position="98"/>
        <end position="123"/>
    </location>
</feature>
<dbReference type="Proteomes" id="UP000653472">
    <property type="component" value="Unassembled WGS sequence"/>
</dbReference>
<evidence type="ECO:0000313" key="8">
    <source>
        <dbReference type="EMBL" id="NKF23663.1"/>
    </source>
</evidence>
<protein>
    <submittedName>
        <fullName evidence="8">Paraquat-inducible membrane protein A</fullName>
    </submittedName>
</protein>
<keyword evidence="9" id="KW-1185">Reference proteome</keyword>
<proteinExistence type="predicted"/>
<keyword evidence="3" id="KW-0997">Cell inner membrane</keyword>
<sequence length="209" mass="23482">MKYRTATEMGLLPCEACGMVCRETAYIEHPCCPRCDAPLHHRKFDSLRRSWAFLIAAAVLYIPANTLPIMRTKTLIYDLNSTIIGGIRVLWEDGSWDLALIVFVASICVPILKIVTLTILLISARRRSRWARRGRARLYRILEFVGQWSMLDVFVVALLVSLVDFGKVAEVHAGPGAIAFGAVVVLTMLASMSFDPRLIWDEFPDENPS</sequence>
<organism evidence="8 9">
    <name type="scientific">Solimonas marina</name>
    <dbReference type="NCBI Taxonomy" id="2714601"/>
    <lineage>
        <taxon>Bacteria</taxon>
        <taxon>Pseudomonadati</taxon>
        <taxon>Pseudomonadota</taxon>
        <taxon>Gammaproteobacteria</taxon>
        <taxon>Nevskiales</taxon>
        <taxon>Nevskiaceae</taxon>
        <taxon>Solimonas</taxon>
    </lineage>
</organism>
<feature type="transmembrane region" description="Helical" evidence="7">
    <location>
        <begin position="144"/>
        <end position="163"/>
    </location>
</feature>
<dbReference type="RefSeq" id="WP_168148989.1">
    <property type="nucleotide sequence ID" value="NZ_JAAVXB010000009.1"/>
</dbReference>
<evidence type="ECO:0000256" key="5">
    <source>
        <dbReference type="ARBA" id="ARBA00022989"/>
    </source>
</evidence>
<comment type="subcellular location">
    <subcellularLocation>
        <location evidence="1">Cell inner membrane</location>
    </subcellularLocation>
</comment>
<keyword evidence="2" id="KW-1003">Cell membrane</keyword>
<evidence type="ECO:0000256" key="1">
    <source>
        <dbReference type="ARBA" id="ARBA00004533"/>
    </source>
</evidence>
<feature type="transmembrane region" description="Helical" evidence="7">
    <location>
        <begin position="51"/>
        <end position="70"/>
    </location>
</feature>
<evidence type="ECO:0000256" key="7">
    <source>
        <dbReference type="SAM" id="Phobius"/>
    </source>
</evidence>
<keyword evidence="4 7" id="KW-0812">Transmembrane</keyword>
<evidence type="ECO:0000256" key="2">
    <source>
        <dbReference type="ARBA" id="ARBA00022475"/>
    </source>
</evidence>
<dbReference type="Pfam" id="PF04403">
    <property type="entry name" value="PqiA"/>
    <property type="match status" value="1"/>
</dbReference>
<reference evidence="8" key="1">
    <citation type="submission" date="2020-03" db="EMBL/GenBank/DDBJ databases">
        <title>Solimonas marina sp. nov., isolated from deep seawater of the Pacific Ocean.</title>
        <authorList>
            <person name="Liu X."/>
            <person name="Lai Q."/>
            <person name="Sun F."/>
            <person name="Gai Y."/>
            <person name="Li G."/>
            <person name="Shao Z."/>
        </authorList>
    </citation>
    <scope>NUCLEOTIDE SEQUENCE</scope>
    <source>
        <strain evidence="8">C16B3</strain>
    </source>
</reference>
<name>A0A970B798_9GAMM</name>
<dbReference type="AlphaFoldDB" id="A0A970B798"/>
<dbReference type="EMBL" id="JAAVXB010000009">
    <property type="protein sequence ID" value="NKF23663.1"/>
    <property type="molecule type" value="Genomic_DNA"/>
</dbReference>